<evidence type="ECO:0008006" key="3">
    <source>
        <dbReference type="Google" id="ProtNLM"/>
    </source>
</evidence>
<comment type="caution">
    <text evidence="1">The sequence shown here is derived from an EMBL/GenBank/DDBJ whole genome shotgun (WGS) entry which is preliminary data.</text>
</comment>
<reference evidence="1 2" key="1">
    <citation type="submission" date="2020-02" db="EMBL/GenBank/DDBJ databases">
        <title>The draft genome of Grimontia sedimenta sp. nov., isolated from benthic sediments near coral reefs south of Kuwait.</title>
        <authorList>
            <person name="Mahmoud H.M."/>
            <person name="Jose L."/>
            <person name="Eapen S."/>
        </authorList>
    </citation>
    <scope>NUCLEOTIDE SEQUENCE [LARGE SCALE GENOMIC DNA]</scope>
    <source>
        <strain evidence="1 2">S25</strain>
    </source>
</reference>
<dbReference type="EMBL" id="JAALDL010000004">
    <property type="protein sequence ID" value="NGN97513.1"/>
    <property type="molecule type" value="Genomic_DNA"/>
</dbReference>
<dbReference type="Pfam" id="PF20319">
    <property type="entry name" value="DUF6614"/>
    <property type="match status" value="1"/>
</dbReference>
<dbReference type="InterPro" id="IPR046722">
    <property type="entry name" value="DUF6614"/>
</dbReference>
<evidence type="ECO:0000313" key="1">
    <source>
        <dbReference type="EMBL" id="NGN97513.1"/>
    </source>
</evidence>
<gene>
    <name evidence="1" type="ORF">G5S52_07490</name>
</gene>
<dbReference type="Proteomes" id="UP000473008">
    <property type="component" value="Unassembled WGS sequence"/>
</dbReference>
<keyword evidence="2" id="KW-1185">Reference proteome</keyword>
<name>A0A6M1R5V3_9GAMM</name>
<sequence>MISMHGLYELKPDQDQSEFEQAFTAYAKQLNEMGLNIGWQSFSRRPHPGYNLMPPEQHGLVAMYFEDDEQANRCWDVVATDDEPIASLHQGVNQKVTNISFFYSDVNTHNV</sequence>
<proteinExistence type="predicted"/>
<evidence type="ECO:0000313" key="2">
    <source>
        <dbReference type="Proteomes" id="UP000473008"/>
    </source>
</evidence>
<protein>
    <recommendedName>
        <fullName evidence="3">NIPSNAP domain-containing protein</fullName>
    </recommendedName>
</protein>
<dbReference type="AlphaFoldDB" id="A0A6M1R5V3"/>
<accession>A0A6M1R5V3</accession>
<organism evidence="1 2">
    <name type="scientific">Grimontia sedimenti</name>
    <dbReference type="NCBI Taxonomy" id="2711294"/>
    <lineage>
        <taxon>Bacteria</taxon>
        <taxon>Pseudomonadati</taxon>
        <taxon>Pseudomonadota</taxon>
        <taxon>Gammaproteobacteria</taxon>
        <taxon>Vibrionales</taxon>
        <taxon>Vibrionaceae</taxon>
        <taxon>Grimontia</taxon>
    </lineage>
</organism>